<dbReference type="Gene3D" id="3.40.50.1460">
    <property type="match status" value="1"/>
</dbReference>
<dbReference type="PANTHER" id="PTHR48104:SF30">
    <property type="entry name" value="METACASPASE-1"/>
    <property type="match status" value="1"/>
</dbReference>
<dbReference type="Proteomes" id="UP000321331">
    <property type="component" value="Unassembled WGS sequence"/>
</dbReference>
<gene>
    <name evidence="3" type="ORF">FocTR4_00015606</name>
</gene>
<dbReference type="InterPro" id="IPR011600">
    <property type="entry name" value="Pept_C14_caspase"/>
</dbReference>
<dbReference type="AlphaFoldDB" id="A0A5C6SVY4"/>
<dbReference type="GO" id="GO:0006508">
    <property type="term" value="P:proteolysis"/>
    <property type="evidence" value="ECO:0007669"/>
    <property type="project" value="InterPro"/>
</dbReference>
<dbReference type="GO" id="GO:0004197">
    <property type="term" value="F:cysteine-type endopeptidase activity"/>
    <property type="evidence" value="ECO:0007669"/>
    <property type="project" value="InterPro"/>
</dbReference>
<evidence type="ECO:0000259" key="2">
    <source>
        <dbReference type="Pfam" id="PF00656"/>
    </source>
</evidence>
<sequence>MAATQECSARWALMIGINYYPNDRHLHGSVDDVSDVRAYLEQHSATAIHASVLTATVPKLAKDHQSTKDPPETPENRPTRANVLKQLRIIIDSAKAGDHVYIHFSGHGTQLPSDGNVGETGFGELGLVLYEDGEHGASYFRGRYLAQALKRMVGNGLIVTVALDCCFSGAVTRGDRVRAMKYDPSLDADRVEQERECRDALGIPGRDAKIDRDWLVNPEGYTIITACGPHEKAMEVLVNKTQKRGALTHHLLRALTTLAKVKEAVSHQSLHETVVSLMQASGCSQTPMRYGNTLRSFFGSLLQTESLTALPIYKIEGSRIFIKAGQVHGISIGDEFTVQNSLSTGSTRSPGAKRSFRFMVSNVWAFESELTMSCGVRTLSTVSPFSTKDLVTLKATQLSTVSSHQINAWLPEELIREKKAYEIVGEAQENMLQLPTLDDGSDDSFPKMMETLQHVATFKYFEGLVNVLPSPKFRSKYNIKPIVASTSNGVFKVVDGGTFGFTIENHTNHPLYMAIFDFDPSWGVKNLVSGSGGDDYVLVPPSAHCQNRGAKEINLKMTIPGHLNLGTQARDVIKVFITDKPVSFPGMVLPGLALGYWGKDEEYRK</sequence>
<evidence type="ECO:0000256" key="1">
    <source>
        <dbReference type="ARBA" id="ARBA00009005"/>
    </source>
</evidence>
<feature type="domain" description="Peptidase C14 caspase" evidence="2">
    <location>
        <begin position="10"/>
        <end position="296"/>
    </location>
</feature>
<dbReference type="InterPro" id="IPR050452">
    <property type="entry name" value="Metacaspase"/>
</dbReference>
<dbReference type="PANTHER" id="PTHR48104">
    <property type="entry name" value="METACASPASE-4"/>
    <property type="match status" value="1"/>
</dbReference>
<evidence type="ECO:0000313" key="4">
    <source>
        <dbReference type="Proteomes" id="UP000321331"/>
    </source>
</evidence>
<reference evidence="3 4" key="1">
    <citation type="submission" date="2019-07" db="EMBL/GenBank/DDBJ databases">
        <title>The First High-Quality Draft Genome Sequence of the Causal Agent of the Current Panama Disease Epidemic.</title>
        <authorList>
            <person name="Warmington R.J."/>
            <person name="Kay W."/>
            <person name="Jeffries A."/>
            <person name="Bebber D."/>
            <person name="Moore K."/>
            <person name="Studholme D.J."/>
        </authorList>
    </citation>
    <scope>NUCLEOTIDE SEQUENCE [LARGE SCALE GENOMIC DNA]</scope>
    <source>
        <strain evidence="3 4">TR4</strain>
    </source>
</reference>
<accession>A0A5C6SVY4</accession>
<dbReference type="EMBL" id="VMNF01000008">
    <property type="protein sequence ID" value="TXC02817.1"/>
    <property type="molecule type" value="Genomic_DNA"/>
</dbReference>
<comment type="caution">
    <text evidence="3">The sequence shown here is derived from an EMBL/GenBank/DDBJ whole genome shotgun (WGS) entry which is preliminary data.</text>
</comment>
<dbReference type="Pfam" id="PF00656">
    <property type="entry name" value="Peptidase_C14"/>
    <property type="match status" value="1"/>
</dbReference>
<protein>
    <recommendedName>
        <fullName evidence="2">Peptidase C14 caspase domain-containing protein</fullName>
    </recommendedName>
</protein>
<organism evidence="3 4">
    <name type="scientific">Fusarium oxysporum f. sp. cubense</name>
    <dbReference type="NCBI Taxonomy" id="61366"/>
    <lineage>
        <taxon>Eukaryota</taxon>
        <taxon>Fungi</taxon>
        <taxon>Dikarya</taxon>
        <taxon>Ascomycota</taxon>
        <taxon>Pezizomycotina</taxon>
        <taxon>Sordariomycetes</taxon>
        <taxon>Hypocreomycetidae</taxon>
        <taxon>Hypocreales</taxon>
        <taxon>Nectriaceae</taxon>
        <taxon>Fusarium</taxon>
        <taxon>Fusarium oxysporum species complex</taxon>
    </lineage>
</organism>
<name>A0A5C6SVY4_FUSOC</name>
<comment type="similarity">
    <text evidence="1">Belongs to the peptidase C14B family.</text>
</comment>
<proteinExistence type="inferred from homology"/>
<dbReference type="GO" id="GO:0005737">
    <property type="term" value="C:cytoplasm"/>
    <property type="evidence" value="ECO:0007669"/>
    <property type="project" value="TreeGrafter"/>
</dbReference>
<evidence type="ECO:0000313" key="3">
    <source>
        <dbReference type="EMBL" id="TXC02817.1"/>
    </source>
</evidence>